<reference evidence="5 6" key="1">
    <citation type="journal article" date="2012" name="Stand. Genomic Sci.">
        <title>Complete genome sequence of the melanogenic marine bacterium Marinomonas mediterranea type strain (MMB-1(T)).</title>
        <authorList>
            <person name="Lucas-Elio P."/>
            <person name="Goodwin L."/>
            <person name="Woyke T."/>
            <person name="Pitluck S."/>
            <person name="Nolan M."/>
            <person name="Kyrpides N.C."/>
            <person name="Detter J.C."/>
            <person name="Copeland A."/>
            <person name="Teshima H."/>
            <person name="Bruce D."/>
            <person name="Detter C."/>
            <person name="Tapia R."/>
            <person name="Han S."/>
            <person name="Land M.L."/>
            <person name="Ivanova N."/>
            <person name="Mikhailova N."/>
            <person name="Johnston A.W."/>
            <person name="Sanchez-Amat A."/>
        </authorList>
    </citation>
    <scope>NUCLEOTIDE SEQUENCE [LARGE SCALE GENOMIC DNA]</scope>
    <source>
        <strain evidence="6">ATCC 700492 / JCM 21426 / NBRC 103028 / MMB-1</strain>
    </source>
</reference>
<keyword evidence="3" id="KW-0843">Virulence</keyword>
<dbReference type="HOGENOM" id="CLU_000852_0_0_6"/>
<comment type="subcellular location">
    <subcellularLocation>
        <location evidence="1">Secreted</location>
    </subcellularLocation>
</comment>
<dbReference type="RefSeq" id="WP_013662155.1">
    <property type="nucleotide sequence ID" value="NC_015276.1"/>
</dbReference>
<keyword evidence="6" id="KW-1185">Reference proteome</keyword>
<evidence type="ECO:0000259" key="4">
    <source>
        <dbReference type="Pfam" id="PF20041"/>
    </source>
</evidence>
<gene>
    <name evidence="5" type="ordered locus">Marme_3031</name>
</gene>
<dbReference type="NCBIfam" id="TIGR03696">
    <property type="entry name" value="Rhs_assc_core"/>
    <property type="match status" value="1"/>
</dbReference>
<dbReference type="InterPro" id="IPR006530">
    <property type="entry name" value="YD"/>
</dbReference>
<dbReference type="GO" id="GO:0005576">
    <property type="term" value="C:extracellular region"/>
    <property type="evidence" value="ECO:0007669"/>
    <property type="project" value="UniProtKB-SubCell"/>
</dbReference>
<protein>
    <submittedName>
        <fullName evidence="5">RHS repeat-associated core domain</fullName>
    </submittedName>
</protein>
<dbReference type="InterPro" id="IPR031325">
    <property type="entry name" value="RHS_repeat"/>
</dbReference>
<dbReference type="InterPro" id="IPR029058">
    <property type="entry name" value="AB_hydrolase_fold"/>
</dbReference>
<dbReference type="Gene3D" id="3.40.50.1820">
    <property type="entry name" value="alpha/beta hydrolase"/>
    <property type="match status" value="1"/>
</dbReference>
<dbReference type="KEGG" id="mme:Marme_3031"/>
<dbReference type="InterPro" id="IPR028994">
    <property type="entry name" value="Integrin_alpha_N"/>
</dbReference>
<dbReference type="NCBIfam" id="TIGR01643">
    <property type="entry name" value="YD_repeat_2x"/>
    <property type="match status" value="3"/>
</dbReference>
<dbReference type="InterPro" id="IPR003284">
    <property type="entry name" value="Sal_SpvB"/>
</dbReference>
<dbReference type="Pfam" id="PF20041">
    <property type="entry name" value="DUF6443"/>
    <property type="match status" value="1"/>
</dbReference>
<dbReference type="Gene3D" id="2.180.10.10">
    <property type="entry name" value="RHS repeat-associated core"/>
    <property type="match status" value="1"/>
</dbReference>
<dbReference type="eggNOG" id="COG3209">
    <property type="taxonomic scope" value="Bacteria"/>
</dbReference>
<evidence type="ECO:0000313" key="6">
    <source>
        <dbReference type="Proteomes" id="UP000001062"/>
    </source>
</evidence>
<dbReference type="EMBL" id="CP002583">
    <property type="protein sequence ID" value="ADZ92252.1"/>
    <property type="molecule type" value="Genomic_DNA"/>
</dbReference>
<dbReference type="GO" id="GO:0005737">
    <property type="term" value="C:cytoplasm"/>
    <property type="evidence" value="ECO:0007669"/>
    <property type="project" value="InterPro"/>
</dbReference>
<dbReference type="STRING" id="717774.Marme_3031"/>
<keyword evidence="2" id="KW-0964">Secreted</keyword>
<dbReference type="PANTHER" id="PTHR32305">
    <property type="match status" value="1"/>
</dbReference>
<dbReference type="eggNOG" id="COG4104">
    <property type="taxonomic scope" value="Bacteria"/>
</dbReference>
<dbReference type="Pfam" id="PF03534">
    <property type="entry name" value="SpvB"/>
    <property type="match status" value="1"/>
</dbReference>
<feature type="domain" description="DUF6443" evidence="4">
    <location>
        <begin position="1070"/>
        <end position="1135"/>
    </location>
</feature>
<accession>F2K1M2</accession>
<dbReference type="SUPFAM" id="SSF69318">
    <property type="entry name" value="Integrin alpha N-terminal domain"/>
    <property type="match status" value="1"/>
</dbReference>
<evidence type="ECO:0000313" key="5">
    <source>
        <dbReference type="EMBL" id="ADZ92252.1"/>
    </source>
</evidence>
<dbReference type="Pfam" id="PF05593">
    <property type="entry name" value="RHS_repeat"/>
    <property type="match status" value="2"/>
</dbReference>
<dbReference type="OrthoDB" id="9815414at2"/>
<dbReference type="Proteomes" id="UP000001062">
    <property type="component" value="Chromosome"/>
</dbReference>
<dbReference type="InterPro" id="IPR022385">
    <property type="entry name" value="Rhs_assc_core"/>
</dbReference>
<evidence type="ECO:0000256" key="3">
    <source>
        <dbReference type="ARBA" id="ARBA00023026"/>
    </source>
</evidence>
<sequence>MRTSAVRIVLTTITTALFLLFARSAFSDTLVGSIPGEAGVSPSGAATYTIPIEVPPGINGLQPNLALNYNSQRGNGLLGVGWALTGLSEITRCNANMAQDGFIKAVNFNNDRFCLDGQKLKVVSGAYGSVGAEYRPESNPNLKVVSVGGSDGAPEFWKVVASNGHIYTYGDTSDSKLIANGKHAGSILEWALRSVTDIKNNSLSYKYKTIMQKGNLQLVQISYSDYTIHLDYIDSKYRDISFSADSQKISSHVLSKIHWGSKLETYFLFSYNDFSSASPARLDSIKRCVDTQCLPTSNFSWQKQGQENSAIKHQISDWGYNDRRWWVDFDGDGRSDYCRAVGASSGSGSFIACALSTGTGIENTQIPMSDWGYSDRRWWVDFNGDGRTDYCRAVGASSGSGSFIACALSTGTGIENIQIPMSDWGYSDRRWWVDFNGDGRSDYCRAVGASSGSGSFIACALSTGTGIENIQIPMSDWGYSDRRWWVDFNGDGRSDYCRAVGASSGSGSFIACALSTGTGVENIQIPMSDWGYSDRRWWVDFNGDGRSDYCRAVGASSGSGSFIACALSAGTSLQNTQIPMRDWGYSDRRWWVDFNGDGRSDYCRAVGASTGSGSFIACALSTGTNIENAQISMSDWGYSNRRWWVKINGENNSSYCRAVGSSTGSNSFVSCQSITTENKKANILSAIFDGKGVTTAFNYNKFIEDASYTSQYPTLTSPIKSPVVSKYTIKSSYNIARSISYKFSRHLINKKTQSSLGFEKITRTDEQTGIVTETTYSQDWENRTTGMPVQVVSKLGDIELTRTATQYNTEKKSGTFFSYPKTSTTVKKDLNDLFTSTQSIETSYDLFGSDFNYQISTTTECVAKSNPFLSATPKTCNELSGKINQTETHYTYYADGQFANRPPMLKRQTTTSEVFNGQLPYGQDNRLTRTQHFDYDQNGQLKTKTQEPDNAALKAQTEYKYNVRGQLASTTLTGADIAARTTSLSYNNEAPYQLTSTTNALNQTEHYRYEDSRFPWLATSTTAIDGQVASVTYDSFGRKATQTANNQTTRWDRAWCDSCDGVSGAQYKITQSSTLTTDTVQYFNANNQLIETHTQGLKEGKVETIIQKVEYDELGRETKSYSPYYVSDGLNDQQVTVKEYDVLNRVIKETFPNGNQRFQHFNERETRVELVTTDGTREKQEIRNALGQITQTIDHNGETVDFQYDALGSLVQTTDSSSNQVQLGYDLLGRKTQMNDPDMGEWSYTYYLDGKLKSQTDALGQTTTFTYDALGRMKERHASDTHSYWTYDSCANGVGKLCSMQGNGKTERYIYTTQGQLDRTITSIDGDTYEHTNQYDQYARLTSTRYPTGYTASTHYHPTLGFADKITNGSNVLWETTGFDARGMLKKYAMNNGALTTEKGYRSDIENVESIDVKLNNNGLLYYFYNWNKLGNLSNKVEYFSNVNVGYTYDNLSRLTAYTTSIAGSSHNSVSMQYDALGNITQKTDVGDYTYGQNPCGIQAGPHAVTSITGKGNYCYDANGNMTSGDGRTFQYTSFNKPNRISKGSEVSTFTYGPDQARFKKVNTGTVASTTYYIGAYEKEIRDGHTYHRIQLGDFAIVEKVDSNAEKVTYTLRDDLNTLIATVSETGEVKRLFYDPWGKRMDLPTIEDAQPIDIISLANFGINRGFTNHEHLDNVGLIHMNGRVYDPEIARFTSADPLIQKPTYLQSYNRYSYVWNNPLRYTDPSGFETEGKSTWDRVKDAVKKAWDRIKKWDRKNQRIAREKKRDAMINRHVYGKGGHLPEGVSPVSAQELIDLGLEDIDFLHDKSGFKSRLYYDSIENEYIYAFAGTETGKDWVNNFQQGLGKFSKQYDLAIRNTRKIARTLSKGTSNFSLTGHSLGGGLASAASVVHGIKATTFNAAGVTEDTIKNYGGNIHEASQLVKAYYVEGEILSSLQDTTPLASALGVRISLPPTHNLSSIWGTPASVFGASTVLQTNMHGMDSVIKALDTVQ</sequence>
<dbReference type="InterPro" id="IPR050708">
    <property type="entry name" value="T6SS_VgrG/RHS"/>
</dbReference>
<organism evidence="5 6">
    <name type="scientific">Marinomonas mediterranea (strain ATCC 700492 / JCM 21426 / NBRC 103028 / MMB-1)</name>
    <dbReference type="NCBI Taxonomy" id="717774"/>
    <lineage>
        <taxon>Bacteria</taxon>
        <taxon>Pseudomonadati</taxon>
        <taxon>Pseudomonadota</taxon>
        <taxon>Gammaproteobacteria</taxon>
        <taxon>Oceanospirillales</taxon>
        <taxon>Oceanospirillaceae</taxon>
        <taxon>Marinomonas</taxon>
    </lineage>
</organism>
<evidence type="ECO:0000256" key="1">
    <source>
        <dbReference type="ARBA" id="ARBA00004613"/>
    </source>
</evidence>
<dbReference type="Pfam" id="PF26363">
    <property type="entry name" value="Phospholipase-like"/>
    <property type="match status" value="1"/>
</dbReference>
<evidence type="ECO:0000256" key="2">
    <source>
        <dbReference type="ARBA" id="ARBA00022525"/>
    </source>
</evidence>
<dbReference type="SUPFAM" id="SSF53474">
    <property type="entry name" value="alpha/beta-Hydrolases"/>
    <property type="match status" value="1"/>
</dbReference>
<proteinExistence type="predicted"/>
<dbReference type="PATRIC" id="fig|717774.3.peg.3121"/>
<name>F2K1M2_MARM1</name>
<dbReference type="PANTHER" id="PTHR32305:SF15">
    <property type="entry name" value="PROTEIN RHSA-RELATED"/>
    <property type="match status" value="1"/>
</dbReference>
<dbReference type="InterPro" id="IPR045619">
    <property type="entry name" value="DUF6443"/>
</dbReference>